<evidence type="ECO:0000313" key="3">
    <source>
        <dbReference type="Proteomes" id="UP000649604"/>
    </source>
</evidence>
<dbReference type="GO" id="GO:0016787">
    <property type="term" value="F:hydrolase activity"/>
    <property type="evidence" value="ECO:0007669"/>
    <property type="project" value="UniProtKB-KW"/>
</dbReference>
<reference evidence="2" key="1">
    <citation type="submission" date="2019-11" db="EMBL/GenBank/DDBJ databases">
        <title>Microbial mats filling the niche in hypersaline microbial mats.</title>
        <authorList>
            <person name="Wong H.L."/>
            <person name="Macleod F.I."/>
            <person name="White R.A. III"/>
            <person name="Burns B.P."/>
        </authorList>
    </citation>
    <scope>NUCLEOTIDE SEQUENCE</scope>
    <source>
        <strain evidence="2">Rbin_158</strain>
    </source>
</reference>
<dbReference type="InterPro" id="IPR050266">
    <property type="entry name" value="AB_hydrolase_sf"/>
</dbReference>
<dbReference type="SUPFAM" id="SSF53474">
    <property type="entry name" value="alpha/beta-Hydrolases"/>
    <property type="match status" value="1"/>
</dbReference>
<dbReference type="Gene3D" id="3.40.50.1820">
    <property type="entry name" value="alpha/beta hydrolase"/>
    <property type="match status" value="1"/>
</dbReference>
<dbReference type="Pfam" id="PF12697">
    <property type="entry name" value="Abhydrolase_6"/>
    <property type="match status" value="1"/>
</dbReference>
<dbReference type="GO" id="GO:0016020">
    <property type="term" value="C:membrane"/>
    <property type="evidence" value="ECO:0007669"/>
    <property type="project" value="TreeGrafter"/>
</dbReference>
<proteinExistence type="predicted"/>
<dbReference type="PANTHER" id="PTHR43798:SF33">
    <property type="entry name" value="HYDROLASE, PUTATIVE (AFU_ORTHOLOGUE AFUA_2G14860)-RELATED"/>
    <property type="match status" value="1"/>
</dbReference>
<dbReference type="PANTHER" id="PTHR43798">
    <property type="entry name" value="MONOACYLGLYCEROL LIPASE"/>
    <property type="match status" value="1"/>
</dbReference>
<dbReference type="PRINTS" id="PR00111">
    <property type="entry name" value="ABHYDROLASE"/>
</dbReference>
<dbReference type="EMBL" id="WJJP01000169">
    <property type="protein sequence ID" value="MBD3323996.1"/>
    <property type="molecule type" value="Genomic_DNA"/>
</dbReference>
<name>A0A9D5JUN5_9BACT</name>
<gene>
    <name evidence="2" type="ORF">GF339_05390</name>
</gene>
<accession>A0A9D5JUN5</accession>
<organism evidence="2 3">
    <name type="scientific">candidate division KSB3 bacterium</name>
    <dbReference type="NCBI Taxonomy" id="2044937"/>
    <lineage>
        <taxon>Bacteria</taxon>
        <taxon>candidate division KSB3</taxon>
    </lineage>
</organism>
<dbReference type="InterPro" id="IPR029058">
    <property type="entry name" value="AB_hydrolase_fold"/>
</dbReference>
<dbReference type="Proteomes" id="UP000649604">
    <property type="component" value="Unassembled WGS sequence"/>
</dbReference>
<evidence type="ECO:0000259" key="1">
    <source>
        <dbReference type="Pfam" id="PF12697"/>
    </source>
</evidence>
<evidence type="ECO:0000313" key="2">
    <source>
        <dbReference type="EMBL" id="MBD3323996.1"/>
    </source>
</evidence>
<sequence length="248" mass="27946">MPYFTHQTYRLFYREQGDGPLLILLPGNTASSACHEDELVYFSRHYHAVALDFLGTGRSDRLDAWPDDWWERAAADVAALVQFIGEDRAVLMGTSGGGIVALLTAILFPERVQAVVADSCVERYPADMLREVVAERQERSERQVAFWQFAHGEDWQQVVEADSDLLLRAAQHGDLDWAQGRLTAIRCPVLLTASLRDNSLPDVANQMCRMAAQIPDSRLFLVNGGAHPLMWSRREDFLCVSEYFLKAS</sequence>
<comment type="caution">
    <text evidence="2">The sequence shown here is derived from an EMBL/GenBank/DDBJ whole genome shotgun (WGS) entry which is preliminary data.</text>
</comment>
<dbReference type="InterPro" id="IPR000073">
    <property type="entry name" value="AB_hydrolase_1"/>
</dbReference>
<protein>
    <submittedName>
        <fullName evidence="2">Alpha/beta fold hydrolase</fullName>
    </submittedName>
</protein>
<dbReference type="AlphaFoldDB" id="A0A9D5JUN5"/>
<feature type="domain" description="AB hydrolase-1" evidence="1">
    <location>
        <begin position="22"/>
        <end position="237"/>
    </location>
</feature>
<keyword evidence="2" id="KW-0378">Hydrolase</keyword>